<evidence type="ECO:0000313" key="3">
    <source>
        <dbReference type="Proteomes" id="UP000327013"/>
    </source>
</evidence>
<keyword evidence="3" id="KW-1185">Reference proteome</keyword>
<name>A0A5N6QBE1_9ROSI</name>
<dbReference type="OrthoDB" id="2013011at2759"/>
<evidence type="ECO:0000313" key="2">
    <source>
        <dbReference type="EMBL" id="KAE7996495.1"/>
    </source>
</evidence>
<feature type="domain" description="DUF7804" evidence="1">
    <location>
        <begin position="77"/>
        <end position="160"/>
    </location>
</feature>
<reference evidence="2 3" key="1">
    <citation type="submission" date="2019-06" db="EMBL/GenBank/DDBJ databases">
        <title>A chromosomal-level reference genome of Carpinus fangiana (Coryloideae, Betulaceae).</title>
        <authorList>
            <person name="Yang X."/>
            <person name="Wang Z."/>
            <person name="Zhang L."/>
            <person name="Hao G."/>
            <person name="Liu J."/>
            <person name="Yang Y."/>
        </authorList>
    </citation>
    <scope>NUCLEOTIDE SEQUENCE [LARGE SCALE GENOMIC DNA]</scope>
    <source>
        <strain evidence="2">Cfa_2016G</strain>
        <tissue evidence="2">Leaf</tissue>
    </source>
</reference>
<sequence length="240" mass="26314">MASSSALRIPHGVSNLRVLLDSNPANQSTVRRPCSFTIRNPKGRGESVKMAATAAAATASFSNKLEPLRSCGKSATVAGEKLDQWMRESVVDIVKNLREAPLLVQVFKEDAKNEEARMETDKAVAEEDWLAKKGKWESGEAPMPQGVIFVEELAEEEEEGERYSWESESTTQAWGIVVQGRGAAADCGPACYLLKTSRVRGLGSLCSTHFCLVRVKGFRETAASQLKNCWLLQRLSSEGY</sequence>
<dbReference type="AlphaFoldDB" id="A0A5N6QBE1"/>
<proteinExistence type="predicted"/>
<dbReference type="EMBL" id="CM017321">
    <property type="protein sequence ID" value="KAE7996495.1"/>
    <property type="molecule type" value="Genomic_DNA"/>
</dbReference>
<dbReference type="Proteomes" id="UP000327013">
    <property type="component" value="Chromosome 1"/>
</dbReference>
<protein>
    <recommendedName>
        <fullName evidence="1">DUF7804 domain-containing protein</fullName>
    </recommendedName>
</protein>
<gene>
    <name evidence="2" type="ORF">FH972_001210</name>
</gene>
<organism evidence="2 3">
    <name type="scientific">Carpinus fangiana</name>
    <dbReference type="NCBI Taxonomy" id="176857"/>
    <lineage>
        <taxon>Eukaryota</taxon>
        <taxon>Viridiplantae</taxon>
        <taxon>Streptophyta</taxon>
        <taxon>Embryophyta</taxon>
        <taxon>Tracheophyta</taxon>
        <taxon>Spermatophyta</taxon>
        <taxon>Magnoliopsida</taxon>
        <taxon>eudicotyledons</taxon>
        <taxon>Gunneridae</taxon>
        <taxon>Pentapetalae</taxon>
        <taxon>rosids</taxon>
        <taxon>fabids</taxon>
        <taxon>Fagales</taxon>
        <taxon>Betulaceae</taxon>
        <taxon>Carpinus</taxon>
    </lineage>
</organism>
<dbReference type="InterPro" id="IPR056706">
    <property type="entry name" value="DUF7804"/>
</dbReference>
<accession>A0A5N6QBE1</accession>
<dbReference type="PANTHER" id="PTHR35127:SF1">
    <property type="entry name" value="GENOME ASSEMBLY, CHROMOSOME: A10"/>
    <property type="match status" value="1"/>
</dbReference>
<dbReference type="Pfam" id="PF25089">
    <property type="entry name" value="DUF7804"/>
    <property type="match status" value="1"/>
</dbReference>
<dbReference type="PANTHER" id="PTHR35127">
    <property type="entry name" value="OS03G0736900 PROTEIN"/>
    <property type="match status" value="1"/>
</dbReference>
<evidence type="ECO:0000259" key="1">
    <source>
        <dbReference type="Pfam" id="PF25089"/>
    </source>
</evidence>